<dbReference type="PANTHER" id="PTHR14969:SF13">
    <property type="entry name" value="AT30094P"/>
    <property type="match status" value="1"/>
</dbReference>
<feature type="transmembrane region" description="Helical" evidence="1">
    <location>
        <begin position="158"/>
        <end position="177"/>
    </location>
</feature>
<protein>
    <submittedName>
        <fullName evidence="3">Phosphatase PAP2 family protein</fullName>
    </submittedName>
</protein>
<feature type="transmembrane region" description="Helical" evidence="1">
    <location>
        <begin position="89"/>
        <end position="109"/>
    </location>
</feature>
<feature type="transmembrane region" description="Helical" evidence="1">
    <location>
        <begin position="189"/>
        <end position="206"/>
    </location>
</feature>
<gene>
    <name evidence="3" type="ORF">KCX74_13670</name>
</gene>
<reference evidence="3" key="1">
    <citation type="submission" date="2021-04" db="EMBL/GenBank/DDBJ databases">
        <title>Isolation and polyphasic classification of algal microorganism.</title>
        <authorList>
            <person name="Wang S."/>
        </authorList>
    </citation>
    <scope>NUCLEOTIDE SEQUENCE</scope>
    <source>
        <strain evidence="3">720a</strain>
    </source>
</reference>
<proteinExistence type="predicted"/>
<dbReference type="Proteomes" id="UP000675284">
    <property type="component" value="Unassembled WGS sequence"/>
</dbReference>
<feature type="transmembrane region" description="Helical" evidence="1">
    <location>
        <begin position="7"/>
        <end position="24"/>
    </location>
</feature>
<dbReference type="CDD" id="cd03392">
    <property type="entry name" value="PAP2_like_2"/>
    <property type="match status" value="1"/>
</dbReference>
<evidence type="ECO:0000313" key="3">
    <source>
        <dbReference type="EMBL" id="MBR7797086.1"/>
    </source>
</evidence>
<feature type="transmembrane region" description="Helical" evidence="1">
    <location>
        <begin position="129"/>
        <end position="146"/>
    </location>
</feature>
<organism evidence="3 4">
    <name type="scientific">Virgibacillus salarius</name>
    <dbReference type="NCBI Taxonomy" id="447199"/>
    <lineage>
        <taxon>Bacteria</taxon>
        <taxon>Bacillati</taxon>
        <taxon>Bacillota</taxon>
        <taxon>Bacilli</taxon>
        <taxon>Bacillales</taxon>
        <taxon>Bacillaceae</taxon>
        <taxon>Virgibacillus</taxon>
    </lineage>
</organism>
<name>A0A941IC42_9BACI</name>
<dbReference type="PANTHER" id="PTHR14969">
    <property type="entry name" value="SPHINGOSINE-1-PHOSPHATE PHOSPHOHYDROLASE"/>
    <property type="match status" value="1"/>
</dbReference>
<evidence type="ECO:0000313" key="4">
    <source>
        <dbReference type="Proteomes" id="UP000675284"/>
    </source>
</evidence>
<dbReference type="InterPro" id="IPR036938">
    <property type="entry name" value="PAP2/HPO_sf"/>
</dbReference>
<dbReference type="EMBL" id="JAGSOT010000042">
    <property type="protein sequence ID" value="MBR7797086.1"/>
    <property type="molecule type" value="Genomic_DNA"/>
</dbReference>
<evidence type="ECO:0000259" key="2">
    <source>
        <dbReference type="SMART" id="SM00014"/>
    </source>
</evidence>
<dbReference type="RefSeq" id="WP_026680594.1">
    <property type="nucleotide sequence ID" value="NZ_BAAACY010000170.1"/>
</dbReference>
<evidence type="ECO:0000256" key="1">
    <source>
        <dbReference type="SAM" id="Phobius"/>
    </source>
</evidence>
<feature type="domain" description="Phosphatidic acid phosphatase type 2/haloperoxidase" evidence="2">
    <location>
        <begin position="89"/>
        <end position="200"/>
    </location>
</feature>
<keyword evidence="1" id="KW-1133">Transmembrane helix</keyword>
<feature type="transmembrane region" description="Helical" evidence="1">
    <location>
        <begin position="61"/>
        <end position="82"/>
    </location>
</feature>
<dbReference type="InterPro" id="IPR000326">
    <property type="entry name" value="PAP2/HPO"/>
</dbReference>
<dbReference type="SMART" id="SM00014">
    <property type="entry name" value="acidPPc"/>
    <property type="match status" value="1"/>
</dbReference>
<accession>A0A941IC42</accession>
<keyword evidence="1" id="KW-0812">Transmembrane</keyword>
<keyword evidence="1" id="KW-0472">Membrane</keyword>
<comment type="caution">
    <text evidence="3">The sequence shown here is derived from an EMBL/GenBank/DDBJ whole genome shotgun (WGS) entry which is preliminary data.</text>
</comment>
<dbReference type="Gene3D" id="1.20.144.10">
    <property type="entry name" value="Phosphatidic acid phosphatase type 2/haloperoxidase"/>
    <property type="match status" value="2"/>
</dbReference>
<dbReference type="Pfam" id="PF01569">
    <property type="entry name" value="PAP2"/>
    <property type="match status" value="1"/>
</dbReference>
<sequence>MQYSRKYILLLLMIALCINGWWIYQIMNHKLPYLDQWTRDPVIGLEEDSILYEVFRFLTDLGSWPFTIPFVIIMAVVFWFLYQDWLPAVILSGGTLLTHYINVAIKHLVDRERPSILVAANAEGHSFPSGHAMIPMVCYGLCAYFLSQRLQSSKRRFIIEFFFAMLIFLIGISRYIINVHYLTDVLAGFLIGFLCLLVSINLYQWLQKKRCYPSRG</sequence>
<dbReference type="AlphaFoldDB" id="A0A941IC42"/>
<keyword evidence="4" id="KW-1185">Reference proteome</keyword>
<dbReference type="SUPFAM" id="SSF48317">
    <property type="entry name" value="Acid phosphatase/Vanadium-dependent haloperoxidase"/>
    <property type="match status" value="1"/>
</dbReference>